<evidence type="ECO:0000259" key="11">
    <source>
        <dbReference type="Pfam" id="PF00133"/>
    </source>
</evidence>
<keyword evidence="3" id="KW-0479">Metal-binding</keyword>
<name>A0A9X9F4I7_BACCE</name>
<dbReference type="Gene3D" id="3.40.50.620">
    <property type="entry name" value="HUPs"/>
    <property type="match status" value="1"/>
</dbReference>
<evidence type="ECO:0000256" key="10">
    <source>
        <dbReference type="ARBA" id="ARBA00048359"/>
    </source>
</evidence>
<accession>A0A9X9F4I7</accession>
<dbReference type="InterPro" id="IPR002300">
    <property type="entry name" value="aa-tRNA-synth_Ia"/>
</dbReference>
<keyword evidence="5" id="KW-0862">Zinc</keyword>
<keyword evidence="1" id="KW-0963">Cytoplasm</keyword>
<dbReference type="PANTHER" id="PTHR42780:SF1">
    <property type="entry name" value="ISOLEUCINE--TRNA LIGASE, CYTOPLASMIC"/>
    <property type="match status" value="1"/>
</dbReference>
<dbReference type="Proteomes" id="UP000308444">
    <property type="component" value="Unassembled WGS sequence"/>
</dbReference>
<dbReference type="PRINTS" id="PR00984">
    <property type="entry name" value="TRNASYNTHILE"/>
</dbReference>
<evidence type="ECO:0000256" key="7">
    <source>
        <dbReference type="ARBA" id="ARBA00022917"/>
    </source>
</evidence>
<comment type="caution">
    <text evidence="12">The sequence shown here is derived from an EMBL/GenBank/DDBJ whole genome shotgun (WGS) entry which is preliminary data.</text>
</comment>
<feature type="non-terminal residue" evidence="12">
    <location>
        <position position="1"/>
    </location>
</feature>
<dbReference type="InterPro" id="IPR014729">
    <property type="entry name" value="Rossmann-like_a/b/a_fold"/>
</dbReference>
<dbReference type="EMBL" id="SZOH01001976">
    <property type="protein sequence ID" value="TKI97864.1"/>
    <property type="molecule type" value="Genomic_DNA"/>
</dbReference>
<dbReference type="PANTHER" id="PTHR42780">
    <property type="entry name" value="SOLEUCYL-TRNA SYNTHETASE"/>
    <property type="match status" value="1"/>
</dbReference>
<feature type="non-terminal residue" evidence="12">
    <location>
        <position position="296"/>
    </location>
</feature>
<comment type="catalytic activity">
    <reaction evidence="10">
        <text>tRNA(Ile) + L-isoleucine + ATP = L-isoleucyl-tRNA(Ile) + AMP + diphosphate</text>
        <dbReference type="Rhea" id="RHEA:11060"/>
        <dbReference type="Rhea" id="RHEA-COMP:9666"/>
        <dbReference type="Rhea" id="RHEA-COMP:9695"/>
        <dbReference type="ChEBI" id="CHEBI:30616"/>
        <dbReference type="ChEBI" id="CHEBI:33019"/>
        <dbReference type="ChEBI" id="CHEBI:58045"/>
        <dbReference type="ChEBI" id="CHEBI:78442"/>
        <dbReference type="ChEBI" id="CHEBI:78528"/>
        <dbReference type="ChEBI" id="CHEBI:456215"/>
        <dbReference type="EC" id="6.1.1.5"/>
    </reaction>
</comment>
<keyword evidence="8" id="KW-0030">Aminoacyl-tRNA synthetase</keyword>
<keyword evidence="6" id="KW-0067">ATP-binding</keyword>
<evidence type="ECO:0000256" key="8">
    <source>
        <dbReference type="ARBA" id="ARBA00023146"/>
    </source>
</evidence>
<evidence type="ECO:0000256" key="4">
    <source>
        <dbReference type="ARBA" id="ARBA00022741"/>
    </source>
</evidence>
<dbReference type="InterPro" id="IPR002301">
    <property type="entry name" value="Ile-tRNA-ligase"/>
</dbReference>
<dbReference type="InterPro" id="IPR023586">
    <property type="entry name" value="Ile-tRNA-ligase_type2"/>
</dbReference>
<dbReference type="AlphaFoldDB" id="A0A9X9F4I7"/>
<evidence type="ECO:0000313" key="12">
    <source>
        <dbReference type="EMBL" id="TKI97864.1"/>
    </source>
</evidence>
<dbReference type="GO" id="GO:0005524">
    <property type="term" value="F:ATP binding"/>
    <property type="evidence" value="ECO:0007669"/>
    <property type="project" value="UniProtKB-KW"/>
</dbReference>
<dbReference type="Pfam" id="PF00133">
    <property type="entry name" value="tRNA-synt_1"/>
    <property type="match status" value="1"/>
</dbReference>
<comment type="function">
    <text evidence="9">Catalyzes the attachment of isoleucine to tRNA(Ile). As IleRS can inadvertently accommodate and process structurally similar amino acids such as valine, to avoid such errors it has two additional distinct tRNA(Ile)-dependent editing activities. One activity is designated as 'pretransfer' editing and involves the hydrolysis of activated Val-AMP. The other activity is designated 'posttransfer' editing and involves deacylation of mischarged Val-tRNA(Ile).</text>
</comment>
<evidence type="ECO:0000256" key="5">
    <source>
        <dbReference type="ARBA" id="ARBA00022833"/>
    </source>
</evidence>
<dbReference type="GO" id="GO:0004822">
    <property type="term" value="F:isoleucine-tRNA ligase activity"/>
    <property type="evidence" value="ECO:0007669"/>
    <property type="project" value="UniProtKB-EC"/>
</dbReference>
<keyword evidence="7" id="KW-0648">Protein biosynthesis</keyword>
<evidence type="ECO:0000256" key="1">
    <source>
        <dbReference type="ARBA" id="ARBA00022490"/>
    </source>
</evidence>
<reference evidence="12 13" key="1">
    <citation type="journal article" date="2019" name="Environ. Microbiol.">
        <title>An active ?-lactamase is a part of an orchestrated cell wall stress resistance network of Bacillus subtilis and related rhizosphere species.</title>
        <authorList>
            <person name="Bucher T."/>
            <person name="Keren-Paz A."/>
            <person name="Hausser J."/>
            <person name="Olender T."/>
            <person name="Cytryn E."/>
            <person name="Kolodkin-Gal I."/>
        </authorList>
    </citation>
    <scope>NUCLEOTIDE SEQUENCE [LARGE SCALE GENOMIC DNA]</scope>
    <source>
        <strain evidence="12 13">I32</strain>
    </source>
</reference>
<dbReference type="FunFam" id="3.40.50.620:FF:000075">
    <property type="entry name" value="Isoleucine--tRNA ligase"/>
    <property type="match status" value="1"/>
</dbReference>
<gene>
    <name evidence="12" type="ORF">FC695_24735</name>
</gene>
<proteinExistence type="predicted"/>
<keyword evidence="4" id="KW-0547">Nucleotide-binding</keyword>
<feature type="domain" description="Aminoacyl-tRNA synthetase class Ia" evidence="11">
    <location>
        <begin position="45"/>
        <end position="272"/>
    </location>
</feature>
<evidence type="ECO:0000313" key="13">
    <source>
        <dbReference type="Proteomes" id="UP000308444"/>
    </source>
</evidence>
<evidence type="ECO:0000256" key="6">
    <source>
        <dbReference type="ARBA" id="ARBA00022840"/>
    </source>
</evidence>
<evidence type="ECO:0000256" key="3">
    <source>
        <dbReference type="ARBA" id="ARBA00022723"/>
    </source>
</evidence>
<evidence type="ECO:0000256" key="9">
    <source>
        <dbReference type="ARBA" id="ARBA00025217"/>
    </source>
</evidence>
<sequence>FLKGKFVKDCDVDIVRYLAKEGLLYHKEKYEHSYPHCWRCDSPLLYYAGESWLIRTTAIKDTFLQNNDSVTWYPDHMKHGRFGKFLENMVDWNISRNRYWGTPLNVWECESCNHQFAPKSIAELRKYSTKETPEDLEMHKPYVDEVQVCCGKCGGTMNRTPEVIDVWFDSGSMPFAQYHYPFENKELFEEQFPADVIAEGIDQTRGWFYSLLAVSALYTGKVPYKRVLSLGHVLDEEGQKMSKSKGNALDPVDLVDKFGADALRWALLVDSAPWNAKRFSERTVLEAKSKFVDTLV</sequence>
<evidence type="ECO:0000256" key="2">
    <source>
        <dbReference type="ARBA" id="ARBA00022598"/>
    </source>
</evidence>
<dbReference type="GO" id="GO:0006428">
    <property type="term" value="P:isoleucyl-tRNA aminoacylation"/>
    <property type="evidence" value="ECO:0007669"/>
    <property type="project" value="InterPro"/>
</dbReference>
<dbReference type="GO" id="GO:0046872">
    <property type="term" value="F:metal ion binding"/>
    <property type="evidence" value="ECO:0007669"/>
    <property type="project" value="UniProtKB-KW"/>
</dbReference>
<dbReference type="SUPFAM" id="SSF52374">
    <property type="entry name" value="Nucleotidylyl transferase"/>
    <property type="match status" value="1"/>
</dbReference>
<protein>
    <submittedName>
        <fullName evidence="12">Isoleucine--tRNA ligase</fullName>
    </submittedName>
</protein>
<organism evidence="12 13">
    <name type="scientific">Bacillus cereus</name>
    <dbReference type="NCBI Taxonomy" id="1396"/>
    <lineage>
        <taxon>Bacteria</taxon>
        <taxon>Bacillati</taxon>
        <taxon>Bacillota</taxon>
        <taxon>Bacilli</taxon>
        <taxon>Bacillales</taxon>
        <taxon>Bacillaceae</taxon>
        <taxon>Bacillus</taxon>
        <taxon>Bacillus cereus group</taxon>
    </lineage>
</organism>
<keyword evidence="2 12" id="KW-0436">Ligase</keyword>